<dbReference type="GO" id="GO:0005975">
    <property type="term" value="P:carbohydrate metabolic process"/>
    <property type="evidence" value="ECO:0007669"/>
    <property type="project" value="InterPro"/>
</dbReference>
<dbReference type="EMBL" id="JACHEO010000010">
    <property type="protein sequence ID" value="MBB5348256.1"/>
    <property type="molecule type" value="Genomic_DNA"/>
</dbReference>
<proteinExistence type="inferred from homology"/>
<organism evidence="4 5">
    <name type="scientific">Desulfoprunum benzoelyticum</name>
    <dbReference type="NCBI Taxonomy" id="1506996"/>
    <lineage>
        <taxon>Bacteria</taxon>
        <taxon>Pseudomonadati</taxon>
        <taxon>Thermodesulfobacteriota</taxon>
        <taxon>Desulfobulbia</taxon>
        <taxon>Desulfobulbales</taxon>
        <taxon>Desulfobulbaceae</taxon>
        <taxon>Desulfoprunum</taxon>
    </lineage>
</organism>
<evidence type="ECO:0000313" key="5">
    <source>
        <dbReference type="Proteomes" id="UP000539642"/>
    </source>
</evidence>
<gene>
    <name evidence="4" type="ORF">HNQ81_001987</name>
</gene>
<keyword evidence="2 4" id="KW-0413">Isomerase</keyword>
<name>A0A840UTU1_9BACT</name>
<dbReference type="Proteomes" id="UP000539642">
    <property type="component" value="Unassembled WGS sequence"/>
</dbReference>
<dbReference type="AlphaFoldDB" id="A0A840UTU1"/>
<accession>A0A840UTU1</accession>
<evidence type="ECO:0000256" key="1">
    <source>
        <dbReference type="ARBA" id="ARBA00008754"/>
    </source>
</evidence>
<dbReference type="InterPro" id="IPR004785">
    <property type="entry name" value="RpiB"/>
</dbReference>
<feature type="binding site" evidence="3">
    <location>
        <begin position="8"/>
        <end position="9"/>
    </location>
    <ligand>
        <name>D-ribulose 5-phosphate</name>
        <dbReference type="ChEBI" id="CHEBI:58121"/>
    </ligand>
</feature>
<feature type="binding site" evidence="3">
    <location>
        <position position="99"/>
    </location>
    <ligand>
        <name>D-ribulose 5-phosphate</name>
        <dbReference type="ChEBI" id="CHEBI:58121"/>
    </ligand>
</feature>
<comment type="similarity">
    <text evidence="1">Belongs to the LacAB/RpiB family.</text>
</comment>
<dbReference type="PIRSF" id="PIRSF005384">
    <property type="entry name" value="RpiB_LacA_B"/>
    <property type="match status" value="1"/>
</dbReference>
<dbReference type="PANTHER" id="PTHR30345">
    <property type="entry name" value="RIBOSE-5-PHOSPHATE ISOMERASE B"/>
    <property type="match status" value="1"/>
</dbReference>
<sequence length="149" mass="15750">MIVALGSDHAGYVLKEELKRFLAARGCETLDFGTDSGESVDYPDFIIPAAEAVADGRAHCGIVIGGSGNGEAIAANKVEGIRCALCWNTEAARLAKQHNNANMIALGARLIAPDAATGIVATWLDAEFEAGRHVARIAKIARFERGETR</sequence>
<dbReference type="NCBIfam" id="NF004051">
    <property type="entry name" value="PRK05571.1"/>
    <property type="match status" value="1"/>
</dbReference>
<dbReference type="GO" id="GO:0004751">
    <property type="term" value="F:ribose-5-phosphate isomerase activity"/>
    <property type="evidence" value="ECO:0007669"/>
    <property type="project" value="UniProtKB-EC"/>
</dbReference>
<dbReference type="EC" id="5.3.1.6" evidence="4"/>
<dbReference type="SUPFAM" id="SSF89623">
    <property type="entry name" value="Ribose/Galactose isomerase RpiB/AlsB"/>
    <property type="match status" value="1"/>
</dbReference>
<feature type="binding site" evidence="3">
    <location>
        <position position="132"/>
    </location>
    <ligand>
        <name>D-ribulose 5-phosphate</name>
        <dbReference type="ChEBI" id="CHEBI:58121"/>
    </ligand>
</feature>
<dbReference type="PANTHER" id="PTHR30345:SF0">
    <property type="entry name" value="DNA DAMAGE-REPAIR_TOLERATION PROTEIN DRT102"/>
    <property type="match status" value="1"/>
</dbReference>
<dbReference type="NCBIfam" id="TIGR00689">
    <property type="entry name" value="rpiB_lacA_lacB"/>
    <property type="match status" value="1"/>
</dbReference>
<dbReference type="Pfam" id="PF02502">
    <property type="entry name" value="LacAB_rpiB"/>
    <property type="match status" value="1"/>
</dbReference>
<comment type="caution">
    <text evidence="4">The sequence shown here is derived from an EMBL/GenBank/DDBJ whole genome shotgun (WGS) entry which is preliminary data.</text>
</comment>
<evidence type="ECO:0000256" key="2">
    <source>
        <dbReference type="ARBA" id="ARBA00023235"/>
    </source>
</evidence>
<dbReference type="RefSeq" id="WP_183350814.1">
    <property type="nucleotide sequence ID" value="NZ_JACHEO010000010.1"/>
</dbReference>
<feature type="binding site" evidence="3">
    <location>
        <begin position="66"/>
        <end position="70"/>
    </location>
    <ligand>
        <name>D-ribulose 5-phosphate</name>
        <dbReference type="ChEBI" id="CHEBI:58121"/>
    </ligand>
</feature>
<evidence type="ECO:0000256" key="3">
    <source>
        <dbReference type="PIRSR" id="PIRSR005384-2"/>
    </source>
</evidence>
<dbReference type="NCBIfam" id="TIGR01120">
    <property type="entry name" value="rpiB"/>
    <property type="match status" value="1"/>
</dbReference>
<feature type="binding site" evidence="3">
    <location>
        <position position="136"/>
    </location>
    <ligand>
        <name>D-ribulose 5-phosphate</name>
        <dbReference type="ChEBI" id="CHEBI:58121"/>
    </ligand>
</feature>
<feature type="binding site" evidence="3">
    <location>
        <position position="109"/>
    </location>
    <ligand>
        <name>D-ribulose 5-phosphate</name>
        <dbReference type="ChEBI" id="CHEBI:58121"/>
    </ligand>
</feature>
<dbReference type="Gene3D" id="3.40.1400.10">
    <property type="entry name" value="Sugar-phosphate isomerase, RpiB/LacA/LacB"/>
    <property type="match status" value="1"/>
</dbReference>
<reference evidence="4 5" key="1">
    <citation type="submission" date="2020-08" db="EMBL/GenBank/DDBJ databases">
        <title>Genomic Encyclopedia of Type Strains, Phase IV (KMG-IV): sequencing the most valuable type-strain genomes for metagenomic binning, comparative biology and taxonomic classification.</title>
        <authorList>
            <person name="Goeker M."/>
        </authorList>
    </citation>
    <scope>NUCLEOTIDE SEQUENCE [LARGE SCALE GENOMIC DNA]</scope>
    <source>
        <strain evidence="4 5">DSM 28570</strain>
    </source>
</reference>
<dbReference type="InterPro" id="IPR003500">
    <property type="entry name" value="RpiB_LacA_LacB"/>
</dbReference>
<keyword evidence="5" id="KW-1185">Reference proteome</keyword>
<dbReference type="InterPro" id="IPR036569">
    <property type="entry name" value="RpiB_LacA_LacB_sf"/>
</dbReference>
<protein>
    <submittedName>
        <fullName evidence="4">Ribose 5-phosphate isomerase B</fullName>
        <ecNumber evidence="4">5.3.1.6</ecNumber>
    </submittedName>
</protein>
<evidence type="ECO:0000313" key="4">
    <source>
        <dbReference type="EMBL" id="MBB5348256.1"/>
    </source>
</evidence>